<feature type="compositionally biased region" description="Polar residues" evidence="1">
    <location>
        <begin position="330"/>
        <end position="339"/>
    </location>
</feature>
<feature type="compositionally biased region" description="Low complexity" evidence="1">
    <location>
        <begin position="9"/>
        <end position="21"/>
    </location>
</feature>
<dbReference type="EMBL" id="SCEB01214578">
    <property type="protein sequence ID" value="RXM34520.1"/>
    <property type="molecule type" value="Genomic_DNA"/>
</dbReference>
<sequence>MSETPTQHTFSKSRSSTSTPRRTNRKNEKLTRARSCDLDSTGDSTYSLLSPIYHNSFESEDDDTEAPIRQSDPTPRESEEKEQRSETPELKLRHMEPERPSSSEFCLTAWEEWIVRKAREERMEMQRKSLKEMKLKEEKLEQQEMEEKKRIVVEEKCRAWLQMKKEQEKLLKELKKSKEVEEIETKEQLKKQKEEKSREKYQTWLKKKKDEEMEKKLKEAEEAASRELELRDRREKASDKFREWLKSAKDKPRPASSSFGYANGKLTGYYNGNSYPAPSFYNPIPWKPIHNPPPDESSRKTTTRKNKKPVNHLLYRQTPAMSYKPKDNLTVGSTQQKRR</sequence>
<evidence type="ECO:0000313" key="3">
    <source>
        <dbReference type="EMBL" id="RXM34520.1"/>
    </source>
</evidence>
<comment type="caution">
    <text evidence="3">The sequence shown here is derived from an EMBL/GenBank/DDBJ whole genome shotgun (WGS) entry which is preliminary data.</text>
</comment>
<feature type="compositionally biased region" description="Basic and acidic residues" evidence="1">
    <location>
        <begin position="74"/>
        <end position="101"/>
    </location>
</feature>
<gene>
    <name evidence="3" type="ORF">EOD39_4733</name>
</gene>
<dbReference type="Pfam" id="PF13904">
    <property type="entry name" value="CCDC34"/>
    <property type="match status" value="1"/>
</dbReference>
<dbReference type="InterPro" id="IPR025259">
    <property type="entry name" value="CCDC34/181"/>
</dbReference>
<name>A0A444UH73_ACIRT</name>
<dbReference type="PANTHER" id="PTHR23247">
    <property type="entry name" value="NY-REN-41 ANTIGEN L15 -RELATED"/>
    <property type="match status" value="1"/>
</dbReference>
<evidence type="ECO:0000313" key="4">
    <source>
        <dbReference type="Proteomes" id="UP000289886"/>
    </source>
</evidence>
<feature type="compositionally biased region" description="Basic and acidic residues" evidence="1">
    <location>
        <begin position="208"/>
        <end position="253"/>
    </location>
</feature>
<feature type="compositionally biased region" description="Basic residues" evidence="1">
    <location>
        <begin position="301"/>
        <end position="310"/>
    </location>
</feature>
<feature type="compositionally biased region" description="Basic and acidic residues" evidence="1">
    <location>
        <begin position="25"/>
        <end position="37"/>
    </location>
</feature>
<protein>
    <submittedName>
        <fullName evidence="3">Coiled-coil domain-containing protein 34</fullName>
    </submittedName>
</protein>
<accession>A0A444UH73</accession>
<dbReference type="PANTHER" id="PTHR23247:SF2">
    <property type="entry name" value="COILED-COIL DOMAIN-CONTAINING PROTEIN 34"/>
    <property type="match status" value="1"/>
</dbReference>
<feature type="region of interest" description="Disordered" evidence="1">
    <location>
        <begin position="1"/>
        <end position="101"/>
    </location>
</feature>
<proteinExistence type="predicted"/>
<dbReference type="InterPro" id="IPR045323">
    <property type="entry name" value="CCDC34"/>
</dbReference>
<evidence type="ECO:0000256" key="1">
    <source>
        <dbReference type="SAM" id="MobiDB-lite"/>
    </source>
</evidence>
<feature type="region of interest" description="Disordered" evidence="1">
    <location>
        <begin position="178"/>
        <end position="339"/>
    </location>
</feature>
<dbReference type="Proteomes" id="UP000289886">
    <property type="component" value="Unassembled WGS sequence"/>
</dbReference>
<evidence type="ECO:0000259" key="2">
    <source>
        <dbReference type="Pfam" id="PF13904"/>
    </source>
</evidence>
<reference evidence="3 4" key="1">
    <citation type="submission" date="2019-01" db="EMBL/GenBank/DDBJ databases">
        <title>Draft Genome and Complete Hox-Cluster Characterization of the Sterlet Sturgeon (Acipenser ruthenus).</title>
        <authorList>
            <person name="Wei Q."/>
        </authorList>
    </citation>
    <scope>NUCLEOTIDE SEQUENCE [LARGE SCALE GENOMIC DNA]</scope>
    <source>
        <strain evidence="3">WHYD16114868_AA</strain>
        <tissue evidence="3">Blood</tissue>
    </source>
</reference>
<feature type="domain" description="Coiled-coil" evidence="2">
    <location>
        <begin position="107"/>
        <end position="286"/>
    </location>
</feature>
<keyword evidence="4" id="KW-1185">Reference proteome</keyword>
<dbReference type="AlphaFoldDB" id="A0A444UH73"/>
<organism evidence="3 4">
    <name type="scientific">Acipenser ruthenus</name>
    <name type="common">Sterlet sturgeon</name>
    <dbReference type="NCBI Taxonomy" id="7906"/>
    <lineage>
        <taxon>Eukaryota</taxon>
        <taxon>Metazoa</taxon>
        <taxon>Chordata</taxon>
        <taxon>Craniata</taxon>
        <taxon>Vertebrata</taxon>
        <taxon>Euteleostomi</taxon>
        <taxon>Actinopterygii</taxon>
        <taxon>Chondrostei</taxon>
        <taxon>Acipenseriformes</taxon>
        <taxon>Acipenseridae</taxon>
        <taxon>Acipenser</taxon>
    </lineage>
</organism>
<feature type="compositionally biased region" description="Basic and acidic residues" evidence="1">
    <location>
        <begin position="178"/>
        <end position="201"/>
    </location>
</feature>